<keyword evidence="2" id="KW-1185">Reference proteome</keyword>
<proteinExistence type="predicted"/>
<evidence type="ECO:0000313" key="2">
    <source>
        <dbReference type="Proteomes" id="UP001162480"/>
    </source>
</evidence>
<dbReference type="Pfam" id="PF02995">
    <property type="entry name" value="DUF229"/>
    <property type="match status" value="1"/>
</dbReference>
<dbReference type="InterPro" id="IPR004245">
    <property type="entry name" value="DUF229"/>
</dbReference>
<name>A0AA36F9X4_OCTVU</name>
<gene>
    <name evidence="1" type="ORF">OCTVUL_1B017295</name>
</gene>
<dbReference type="FunFam" id="3.40.720.10:FF:000017">
    <property type="entry name" value="Predicted protein"/>
    <property type="match status" value="1"/>
</dbReference>
<dbReference type="Proteomes" id="UP001162480">
    <property type="component" value="Chromosome 11"/>
</dbReference>
<dbReference type="Gene3D" id="3.40.720.10">
    <property type="entry name" value="Alkaline Phosphatase, subunit A"/>
    <property type="match status" value="1"/>
</dbReference>
<dbReference type="AlphaFoldDB" id="A0AA36F9X4"/>
<dbReference type="CDD" id="cd16021">
    <property type="entry name" value="ALP_like"/>
    <property type="match status" value="1"/>
</dbReference>
<accession>A0AA36F9X4</accession>
<dbReference type="EMBL" id="OX597824">
    <property type="protein sequence ID" value="CAI9729802.1"/>
    <property type="molecule type" value="Genomic_DNA"/>
</dbReference>
<organism evidence="1 2">
    <name type="scientific">Octopus vulgaris</name>
    <name type="common">Common octopus</name>
    <dbReference type="NCBI Taxonomy" id="6645"/>
    <lineage>
        <taxon>Eukaryota</taxon>
        <taxon>Metazoa</taxon>
        <taxon>Spiralia</taxon>
        <taxon>Lophotrochozoa</taxon>
        <taxon>Mollusca</taxon>
        <taxon>Cephalopoda</taxon>
        <taxon>Coleoidea</taxon>
        <taxon>Octopodiformes</taxon>
        <taxon>Octopoda</taxon>
        <taxon>Incirrata</taxon>
        <taxon>Octopodidae</taxon>
        <taxon>Octopus</taxon>
    </lineage>
</organism>
<evidence type="ECO:0000313" key="1">
    <source>
        <dbReference type="EMBL" id="CAI9729802.1"/>
    </source>
</evidence>
<dbReference type="InterPro" id="IPR017850">
    <property type="entry name" value="Alkaline_phosphatase_core_sf"/>
</dbReference>
<dbReference type="PANTHER" id="PTHR10974:SF1">
    <property type="entry name" value="FI08016P-RELATED"/>
    <property type="match status" value="1"/>
</dbReference>
<dbReference type="SUPFAM" id="SSF53649">
    <property type="entry name" value="Alkaline phosphatase-like"/>
    <property type="match status" value="1"/>
</dbReference>
<sequence>MASFENMLLRPIKKFLFFQRDGMISARINYQNLFLGLLSISLVILLSFTVRMQPSHVIFSSSRNINEASHMGLEHSEYTGFLVETDNCRIPNLDPFEPSVSSYIKLNGVLRCPDKPVLTYQEDNFIRINRTAIQHYNLRDFKKCKYQAIVRPKDKSDFKFEYVQTGIWFSSDTRSKHEFVRVMCYSESGGLMYSNFHSFIIRDQNLVKRRTKYFRKYQKRNPNVKEKFNVLMIGVDSVSRLNFIRQMKNTRKYILERLGAYELAGYNKVADNTFVNVVPLTTGRYVKELPWTEKLSHKPFDNYSFIWRNFSDSGYMTLYAEDAPTISIFNYLKAGFHQPPCDHYNRPIFLALQRSKNLWTNKHCVLDRLETDFVLRYVYDFAKTYRDKPHFGFAFITGLTHANINDVGYADEPYFQFFKTMFEEGYLNNTVVFFYSDHGSRFGKFRTTYLGKLEERLPFMFLIFPPWFRKRYPNLDRVLRTNANRLTTPFDIYETLVDILYFDGQVRKASVKQRGISIFREVPKSRSCTDASIAPHWCTCLQQVSVNVTDKVVQNIAQSLVDKINRLTLPFRDRCALLQVQAISDANKQLPTDKILRFQKSLNDVLNQKVCGFSC</sequence>
<dbReference type="PANTHER" id="PTHR10974">
    <property type="entry name" value="FI08016P-RELATED"/>
    <property type="match status" value="1"/>
</dbReference>
<dbReference type="GO" id="GO:0005615">
    <property type="term" value="C:extracellular space"/>
    <property type="evidence" value="ECO:0007669"/>
    <property type="project" value="TreeGrafter"/>
</dbReference>
<protein>
    <submittedName>
        <fullName evidence="1">XP_029643096.1uncharacterized protein LOC115217513</fullName>
    </submittedName>
</protein>
<reference evidence="1" key="1">
    <citation type="submission" date="2023-08" db="EMBL/GenBank/DDBJ databases">
        <authorList>
            <person name="Alioto T."/>
            <person name="Alioto T."/>
            <person name="Gomez Garrido J."/>
        </authorList>
    </citation>
    <scope>NUCLEOTIDE SEQUENCE</scope>
</reference>